<name>A0AAV7P8C2_PLEWA</name>
<dbReference type="EMBL" id="JANPWB010000011">
    <property type="protein sequence ID" value="KAJ1121948.1"/>
    <property type="molecule type" value="Genomic_DNA"/>
</dbReference>
<keyword evidence="3" id="KW-1185">Reference proteome</keyword>
<gene>
    <name evidence="2" type="ORF">NDU88_000456</name>
</gene>
<feature type="region of interest" description="Disordered" evidence="1">
    <location>
        <begin position="49"/>
        <end position="76"/>
    </location>
</feature>
<protein>
    <submittedName>
        <fullName evidence="2">Uncharacterized protein</fullName>
    </submittedName>
</protein>
<evidence type="ECO:0000313" key="3">
    <source>
        <dbReference type="Proteomes" id="UP001066276"/>
    </source>
</evidence>
<evidence type="ECO:0000313" key="2">
    <source>
        <dbReference type="EMBL" id="KAJ1121948.1"/>
    </source>
</evidence>
<organism evidence="2 3">
    <name type="scientific">Pleurodeles waltl</name>
    <name type="common">Iberian ribbed newt</name>
    <dbReference type="NCBI Taxonomy" id="8319"/>
    <lineage>
        <taxon>Eukaryota</taxon>
        <taxon>Metazoa</taxon>
        <taxon>Chordata</taxon>
        <taxon>Craniata</taxon>
        <taxon>Vertebrata</taxon>
        <taxon>Euteleostomi</taxon>
        <taxon>Amphibia</taxon>
        <taxon>Batrachia</taxon>
        <taxon>Caudata</taxon>
        <taxon>Salamandroidea</taxon>
        <taxon>Salamandridae</taxon>
        <taxon>Pleurodelinae</taxon>
        <taxon>Pleurodeles</taxon>
    </lineage>
</organism>
<dbReference type="AlphaFoldDB" id="A0AAV7P8C2"/>
<evidence type="ECO:0000256" key="1">
    <source>
        <dbReference type="SAM" id="MobiDB-lite"/>
    </source>
</evidence>
<proteinExistence type="predicted"/>
<dbReference type="Proteomes" id="UP001066276">
    <property type="component" value="Chromosome 7"/>
</dbReference>
<accession>A0AAV7P8C2</accession>
<reference evidence="2" key="1">
    <citation type="journal article" date="2022" name="bioRxiv">
        <title>Sequencing and chromosome-scale assembly of the giantPleurodeles waltlgenome.</title>
        <authorList>
            <person name="Brown T."/>
            <person name="Elewa A."/>
            <person name="Iarovenko S."/>
            <person name="Subramanian E."/>
            <person name="Araus A.J."/>
            <person name="Petzold A."/>
            <person name="Susuki M."/>
            <person name="Suzuki K.-i.T."/>
            <person name="Hayashi T."/>
            <person name="Toyoda A."/>
            <person name="Oliveira C."/>
            <person name="Osipova E."/>
            <person name="Leigh N.D."/>
            <person name="Simon A."/>
            <person name="Yun M.H."/>
        </authorList>
    </citation>
    <scope>NUCLEOTIDE SEQUENCE</scope>
    <source>
        <strain evidence="2">20211129_DDA</strain>
        <tissue evidence="2">Liver</tissue>
    </source>
</reference>
<sequence length="76" mass="8584">MALPAARRVFRPAAEGGAPQQHPDLFSWFSIYQEFIRSFFVPLIAAGSRSQCPATPHGPHRVSRQPPMRDQARRAR</sequence>
<comment type="caution">
    <text evidence="2">The sequence shown here is derived from an EMBL/GenBank/DDBJ whole genome shotgun (WGS) entry which is preliminary data.</text>
</comment>